<keyword evidence="2" id="KW-0560">Oxidoreductase</keyword>
<dbReference type="PROSITE" id="PS00061">
    <property type="entry name" value="ADH_SHORT"/>
    <property type="match status" value="1"/>
</dbReference>
<evidence type="ECO:0000313" key="4">
    <source>
        <dbReference type="EMBL" id="MBL0740527.1"/>
    </source>
</evidence>
<dbReference type="PRINTS" id="PR00080">
    <property type="entry name" value="SDRFAMILY"/>
</dbReference>
<protein>
    <submittedName>
        <fullName evidence="4">SDR family oxidoreductase</fullName>
    </submittedName>
</protein>
<proteinExistence type="inferred from homology"/>
<evidence type="ECO:0000256" key="3">
    <source>
        <dbReference type="RuleBase" id="RU000363"/>
    </source>
</evidence>
<comment type="caution">
    <text evidence="4">The sequence shown here is derived from an EMBL/GenBank/DDBJ whole genome shotgun (WGS) entry which is preliminary data.</text>
</comment>
<dbReference type="CDD" id="cd05374">
    <property type="entry name" value="17beta-HSD-like_SDR_c"/>
    <property type="match status" value="1"/>
</dbReference>
<sequence length="273" mass="29810">MKTIFITGASAGLGKATALLFHANGWNVIATMRKPEKETELARLPNVTLLPLDVTNVEQIENTVHDALALADVDVVFNNAGFGLVGPLEACTDEQIVAQINTNLLGVLRVTKAFIPHFRQKQSGLFITTTSVCGFSSNPLSSVYNATKWALEGWSESISYDLAQFNIGIKTVAPGGIKSNYMNVMEVASDKAYDGLFKRLSELFANGTLVEFTAPETIAEVVYEAATDGKDQLRYRAGNDANRIFEQRQTQGTEAFRIGLKHLFFNTPEPANV</sequence>
<gene>
    <name evidence="4" type="ORF">JI741_04820</name>
</gene>
<organism evidence="4 5">
    <name type="scientific">Chryseolinea lacunae</name>
    <dbReference type="NCBI Taxonomy" id="2801331"/>
    <lineage>
        <taxon>Bacteria</taxon>
        <taxon>Pseudomonadati</taxon>
        <taxon>Bacteroidota</taxon>
        <taxon>Cytophagia</taxon>
        <taxon>Cytophagales</taxon>
        <taxon>Fulvivirgaceae</taxon>
        <taxon>Chryseolinea</taxon>
    </lineage>
</organism>
<keyword evidence="5" id="KW-1185">Reference proteome</keyword>
<name>A0ABS1KPA6_9BACT</name>
<reference evidence="4 5" key="1">
    <citation type="submission" date="2021-01" db="EMBL/GenBank/DDBJ databases">
        <title>Chryseolinea sp. Jin1 Genome sequencing and assembly.</title>
        <authorList>
            <person name="Kim I."/>
        </authorList>
    </citation>
    <scope>NUCLEOTIDE SEQUENCE [LARGE SCALE GENOMIC DNA]</scope>
    <source>
        <strain evidence="4 5">Jin1</strain>
    </source>
</reference>
<accession>A0ABS1KPA6</accession>
<dbReference type="Proteomes" id="UP000613030">
    <property type="component" value="Unassembled WGS sequence"/>
</dbReference>
<dbReference type="InterPro" id="IPR051911">
    <property type="entry name" value="SDR_oxidoreductase"/>
</dbReference>
<dbReference type="InterPro" id="IPR020904">
    <property type="entry name" value="Sc_DH/Rdtase_CS"/>
</dbReference>
<evidence type="ECO:0000256" key="1">
    <source>
        <dbReference type="ARBA" id="ARBA00006484"/>
    </source>
</evidence>
<dbReference type="PANTHER" id="PTHR43976">
    <property type="entry name" value="SHORT CHAIN DEHYDROGENASE"/>
    <property type="match status" value="1"/>
</dbReference>
<evidence type="ECO:0000256" key="2">
    <source>
        <dbReference type="ARBA" id="ARBA00023002"/>
    </source>
</evidence>
<dbReference type="Pfam" id="PF00106">
    <property type="entry name" value="adh_short"/>
    <property type="match status" value="1"/>
</dbReference>
<evidence type="ECO:0000313" key="5">
    <source>
        <dbReference type="Proteomes" id="UP000613030"/>
    </source>
</evidence>
<dbReference type="SUPFAM" id="SSF51735">
    <property type="entry name" value="NAD(P)-binding Rossmann-fold domains"/>
    <property type="match status" value="1"/>
</dbReference>
<dbReference type="RefSeq" id="WP_202007857.1">
    <property type="nucleotide sequence ID" value="NZ_JAERRB010000001.1"/>
</dbReference>
<dbReference type="PANTHER" id="PTHR43976:SF16">
    <property type="entry name" value="SHORT-CHAIN DEHYDROGENASE_REDUCTASE FAMILY PROTEIN"/>
    <property type="match status" value="1"/>
</dbReference>
<comment type="similarity">
    <text evidence="1 3">Belongs to the short-chain dehydrogenases/reductases (SDR) family.</text>
</comment>
<dbReference type="PRINTS" id="PR00081">
    <property type="entry name" value="GDHRDH"/>
</dbReference>
<dbReference type="Gene3D" id="3.40.50.720">
    <property type="entry name" value="NAD(P)-binding Rossmann-like Domain"/>
    <property type="match status" value="1"/>
</dbReference>
<dbReference type="EMBL" id="JAERRB010000001">
    <property type="protein sequence ID" value="MBL0740527.1"/>
    <property type="molecule type" value="Genomic_DNA"/>
</dbReference>
<dbReference type="InterPro" id="IPR002347">
    <property type="entry name" value="SDR_fam"/>
</dbReference>
<dbReference type="InterPro" id="IPR036291">
    <property type="entry name" value="NAD(P)-bd_dom_sf"/>
</dbReference>